<evidence type="ECO:0000313" key="18">
    <source>
        <dbReference type="Proteomes" id="UP000321363"/>
    </source>
</evidence>
<keyword evidence="18" id="KW-1185">Reference proteome</keyword>
<dbReference type="PROSITE" id="PS00154">
    <property type="entry name" value="ATPASE_E1_E2"/>
    <property type="match status" value="1"/>
</dbReference>
<feature type="transmembrane region" description="Helical" evidence="15">
    <location>
        <begin position="611"/>
        <end position="630"/>
    </location>
</feature>
<dbReference type="SFLD" id="SFLDG00002">
    <property type="entry name" value="C1.7:_P-type_atpase_like"/>
    <property type="match status" value="1"/>
</dbReference>
<dbReference type="AlphaFoldDB" id="A0A5C6W1C1"/>
<keyword evidence="7 15" id="KW-0479">Metal-binding</keyword>
<dbReference type="NCBIfam" id="TIGR01512">
    <property type="entry name" value="ATPase-IB2_Cd"/>
    <property type="match status" value="1"/>
</dbReference>
<evidence type="ECO:0000256" key="14">
    <source>
        <dbReference type="ARBA" id="ARBA00023136"/>
    </source>
</evidence>
<dbReference type="PRINTS" id="PR00941">
    <property type="entry name" value="CDATPASE"/>
</dbReference>
<evidence type="ECO:0000256" key="2">
    <source>
        <dbReference type="ARBA" id="ARBA00006024"/>
    </source>
</evidence>
<dbReference type="Pfam" id="PF00122">
    <property type="entry name" value="E1-E2_ATPase"/>
    <property type="match status" value="1"/>
</dbReference>
<dbReference type="NCBIfam" id="TIGR01494">
    <property type="entry name" value="ATPase_P-type"/>
    <property type="match status" value="1"/>
</dbReference>
<keyword evidence="11" id="KW-1278">Translocase</keyword>
<dbReference type="Gene3D" id="2.70.150.10">
    <property type="entry name" value="Calcium-transporting ATPase, cytoplasmic transduction domain A"/>
    <property type="match status" value="1"/>
</dbReference>
<dbReference type="InterPro" id="IPR001757">
    <property type="entry name" value="P_typ_ATPase"/>
</dbReference>
<evidence type="ECO:0000256" key="15">
    <source>
        <dbReference type="RuleBase" id="RU362081"/>
    </source>
</evidence>
<dbReference type="GO" id="GO:0019829">
    <property type="term" value="F:ATPase-coupled monoatomic cation transmembrane transporter activity"/>
    <property type="evidence" value="ECO:0007669"/>
    <property type="project" value="InterPro"/>
</dbReference>
<dbReference type="GO" id="GO:0005886">
    <property type="term" value="C:plasma membrane"/>
    <property type="evidence" value="ECO:0007669"/>
    <property type="project" value="UniProtKB-SubCell"/>
</dbReference>
<name>A0A5C6W1C1_9BACI</name>
<dbReference type="NCBIfam" id="TIGR01511">
    <property type="entry name" value="ATPase-IB1_Cu"/>
    <property type="match status" value="1"/>
</dbReference>
<dbReference type="PANTHER" id="PTHR43079">
    <property type="entry name" value="PROBABLE CADMIUM/ZINC-TRANSPORTING ATPASE HMA1"/>
    <property type="match status" value="1"/>
</dbReference>
<dbReference type="InterPro" id="IPR044492">
    <property type="entry name" value="P_typ_ATPase_HD_dom"/>
</dbReference>
<gene>
    <name evidence="17" type="primary">cadA</name>
    <name evidence="17" type="ORF">FS935_07625</name>
</gene>
<keyword evidence="4 15" id="KW-1003">Cell membrane</keyword>
<keyword evidence="9 15" id="KW-0067">ATP-binding</keyword>
<reference evidence="17 18" key="1">
    <citation type="journal article" date="2005" name="Int. J. Syst. Evol. Microbiol.">
        <title>Bacillus litoralis sp. nov., isolated from a tidal flat of the Yellow Sea in Korea.</title>
        <authorList>
            <person name="Yoon J.H."/>
            <person name="Oh T.K."/>
        </authorList>
    </citation>
    <scope>NUCLEOTIDE SEQUENCE [LARGE SCALE GENOMIC DNA]</scope>
    <source>
        <strain evidence="17 18">SW-211</strain>
    </source>
</reference>
<dbReference type="InterPro" id="IPR018303">
    <property type="entry name" value="ATPase_P-typ_P_site"/>
</dbReference>
<dbReference type="GO" id="GO:0005524">
    <property type="term" value="F:ATP binding"/>
    <property type="evidence" value="ECO:0007669"/>
    <property type="project" value="UniProtKB-UniRule"/>
</dbReference>
<dbReference type="Gene3D" id="3.40.1110.10">
    <property type="entry name" value="Calcium-transporting ATPase, cytoplasmic domain N"/>
    <property type="match status" value="1"/>
</dbReference>
<dbReference type="PANTHER" id="PTHR43079:SF1">
    <property type="entry name" value="CADMIUM_ZINC-TRANSPORTING ATPASE HMA1, CHLOROPLASTIC-RELATED"/>
    <property type="match status" value="1"/>
</dbReference>
<dbReference type="GO" id="GO:0016887">
    <property type="term" value="F:ATP hydrolysis activity"/>
    <property type="evidence" value="ECO:0007669"/>
    <property type="project" value="InterPro"/>
</dbReference>
<evidence type="ECO:0000256" key="10">
    <source>
        <dbReference type="ARBA" id="ARBA00022842"/>
    </source>
</evidence>
<dbReference type="Proteomes" id="UP000321363">
    <property type="component" value="Unassembled WGS sequence"/>
</dbReference>
<dbReference type="InterPro" id="IPR051949">
    <property type="entry name" value="Cation_Transport_ATPase"/>
</dbReference>
<dbReference type="InterPro" id="IPR023299">
    <property type="entry name" value="ATPase_P-typ_cyto_dom_N"/>
</dbReference>
<dbReference type="InterPro" id="IPR036412">
    <property type="entry name" value="HAD-like_sf"/>
</dbReference>
<feature type="transmembrane region" description="Helical" evidence="15">
    <location>
        <begin position="45"/>
        <end position="62"/>
    </location>
</feature>
<dbReference type="FunFam" id="2.70.150.10:FF:000002">
    <property type="entry name" value="Copper-transporting ATPase 1, putative"/>
    <property type="match status" value="1"/>
</dbReference>
<dbReference type="Pfam" id="PF00702">
    <property type="entry name" value="Hydrolase"/>
    <property type="match status" value="1"/>
</dbReference>
<organism evidence="17 18">
    <name type="scientific">Metabacillus litoralis</name>
    <dbReference type="NCBI Taxonomy" id="152268"/>
    <lineage>
        <taxon>Bacteria</taxon>
        <taxon>Bacillati</taxon>
        <taxon>Bacillota</taxon>
        <taxon>Bacilli</taxon>
        <taxon>Bacillales</taxon>
        <taxon>Bacillaceae</taxon>
        <taxon>Metabacillus</taxon>
    </lineage>
</organism>
<evidence type="ECO:0000256" key="3">
    <source>
        <dbReference type="ARBA" id="ARBA00022448"/>
    </source>
</evidence>
<comment type="caution">
    <text evidence="17">The sequence shown here is derived from an EMBL/GenBank/DDBJ whole genome shotgun (WGS) entry which is preliminary data.</text>
</comment>
<keyword evidence="8 15" id="KW-0547">Nucleotide-binding</keyword>
<keyword evidence="13" id="KW-0406">Ion transport</keyword>
<dbReference type="GO" id="GO:0046872">
    <property type="term" value="F:metal ion binding"/>
    <property type="evidence" value="ECO:0007669"/>
    <property type="project" value="UniProtKB-KW"/>
</dbReference>
<dbReference type="SUPFAM" id="SSF81665">
    <property type="entry name" value="Calcium ATPase, transmembrane domain M"/>
    <property type="match status" value="1"/>
</dbReference>
<dbReference type="EMBL" id="VOQF01000004">
    <property type="protein sequence ID" value="TXC91499.1"/>
    <property type="molecule type" value="Genomic_DNA"/>
</dbReference>
<feature type="transmembrane region" description="Helical" evidence="15">
    <location>
        <begin position="299"/>
        <end position="323"/>
    </location>
</feature>
<dbReference type="InterPro" id="IPR008250">
    <property type="entry name" value="ATPase_P-typ_transduc_dom_A_sf"/>
</dbReference>
<keyword evidence="5" id="KW-0597">Phosphoprotein</keyword>
<protein>
    <submittedName>
        <fullName evidence="17">Cadmium-translocating P-type ATPase</fullName>
        <ecNumber evidence="17">3.6.3.3</ecNumber>
    </submittedName>
</protein>
<evidence type="ECO:0000256" key="6">
    <source>
        <dbReference type="ARBA" id="ARBA00022692"/>
    </source>
</evidence>
<evidence type="ECO:0000259" key="16">
    <source>
        <dbReference type="Pfam" id="PF00122"/>
    </source>
</evidence>
<dbReference type="Gene3D" id="3.40.50.1000">
    <property type="entry name" value="HAD superfamily/HAD-like"/>
    <property type="match status" value="1"/>
</dbReference>
<dbReference type="SFLD" id="SFLDF00027">
    <property type="entry name" value="p-type_atpase"/>
    <property type="match status" value="1"/>
</dbReference>
<evidence type="ECO:0000256" key="13">
    <source>
        <dbReference type="ARBA" id="ARBA00023065"/>
    </source>
</evidence>
<keyword evidence="14 15" id="KW-0472">Membrane</keyword>
<feature type="transmembrane region" description="Helical" evidence="15">
    <location>
        <begin position="272"/>
        <end position="293"/>
    </location>
</feature>
<dbReference type="CDD" id="cd07551">
    <property type="entry name" value="P-type_ATPase_HM_ZosA_PfeT-like"/>
    <property type="match status" value="1"/>
</dbReference>
<keyword evidence="12 15" id="KW-1133">Transmembrane helix</keyword>
<feature type="transmembrane region" description="Helical" evidence="15">
    <location>
        <begin position="98"/>
        <end position="117"/>
    </location>
</feature>
<dbReference type="NCBIfam" id="TIGR01525">
    <property type="entry name" value="ATPase-IB_hvy"/>
    <property type="match status" value="1"/>
</dbReference>
<dbReference type="FunFam" id="3.40.50.1000:FF:000020">
    <property type="entry name" value="Probable cation-transporting P-type ATPase"/>
    <property type="match status" value="1"/>
</dbReference>
<evidence type="ECO:0000256" key="8">
    <source>
        <dbReference type="ARBA" id="ARBA00022741"/>
    </source>
</evidence>
<evidence type="ECO:0000256" key="9">
    <source>
        <dbReference type="ARBA" id="ARBA00022840"/>
    </source>
</evidence>
<evidence type="ECO:0000256" key="12">
    <source>
        <dbReference type="ARBA" id="ARBA00022989"/>
    </source>
</evidence>
<dbReference type="InterPro" id="IPR023298">
    <property type="entry name" value="ATPase_P-typ_TM_dom_sf"/>
</dbReference>
<evidence type="ECO:0000256" key="11">
    <source>
        <dbReference type="ARBA" id="ARBA00022967"/>
    </source>
</evidence>
<evidence type="ECO:0000313" key="17">
    <source>
        <dbReference type="EMBL" id="TXC91499.1"/>
    </source>
</evidence>
<keyword evidence="10" id="KW-0460">Magnesium</keyword>
<dbReference type="SFLD" id="SFLDS00003">
    <property type="entry name" value="Haloacid_Dehalogenase"/>
    <property type="match status" value="1"/>
</dbReference>
<evidence type="ECO:0000256" key="5">
    <source>
        <dbReference type="ARBA" id="ARBA00022553"/>
    </source>
</evidence>
<evidence type="ECO:0000256" key="7">
    <source>
        <dbReference type="ARBA" id="ARBA00022723"/>
    </source>
</evidence>
<comment type="subcellular location">
    <subcellularLocation>
        <location evidence="1">Cell membrane</location>
        <topology evidence="1">Multi-pass membrane protein</topology>
    </subcellularLocation>
</comment>
<keyword evidence="3" id="KW-0813">Transport</keyword>
<proteinExistence type="inferred from homology"/>
<feature type="transmembrane region" description="Helical" evidence="15">
    <location>
        <begin position="68"/>
        <end position="86"/>
    </location>
</feature>
<dbReference type="SUPFAM" id="SSF56784">
    <property type="entry name" value="HAD-like"/>
    <property type="match status" value="1"/>
</dbReference>
<feature type="domain" description="P-type ATPase A" evidence="16">
    <location>
        <begin position="152"/>
        <end position="252"/>
    </location>
</feature>
<comment type="similarity">
    <text evidence="2 15">Belongs to the cation transport ATPase (P-type) (TC 3.A.3) family. Type IB subfamily.</text>
</comment>
<evidence type="ECO:0000256" key="1">
    <source>
        <dbReference type="ARBA" id="ARBA00004651"/>
    </source>
</evidence>
<dbReference type="PRINTS" id="PR00119">
    <property type="entry name" value="CATATPASE"/>
</dbReference>
<dbReference type="SUPFAM" id="SSF81653">
    <property type="entry name" value="Calcium ATPase, transduction domain A"/>
    <property type="match status" value="1"/>
</dbReference>
<sequence>MNEYEFYSQLEGAVIVELNSAEKIPETRSSHNHDFFNKWIEHIELINALIAGILIGFGWFYNSNGNESIAIPIFILAFVIGGYAKAKEGLEETIADKKLNVELLMVFAAIGSALIGYWEEGAILIFIFALSGALETYTMNKSQREILALMSLQPEEAMILVNGEEKKVHVSTLNIGDTILVKPGERIPTDGVILSGKTNIDQSAITGESMPVEKNKSDEVFAGTVNGNGSITVSVLKKSTETMFHKILELVQSAQSEKSPSQQFIEKFEGTYVKVVLVLVGLMMIVPHFALGWSWNETIYRALVLMVVASPCALVASIMPATLSAISNGAKNGLLFKGGIHLEKLNKTNVVVFDKTGTLTKGEPSVTDILKVETIDHNEFYKAVLAIENQSTHPLAKAIVAKIHHKFPMSTAEMISVDEKSGLGVSAVIDDITWKIGKADFVGKENAKAFHDEVSEKLSKEGKTIVYIVRESEIVGLIALKDIVREEAKEVIERLKNLGIKTVMLTGDSQSTAEVIAKELNIDMFKGECLPEGKVKEIKELKKKYGTVTMIGDGINDAPALATSDVGIAMGEGTDVALETADIILMKNELLKLTNAVTLSNKMNRIIKQNIVFSMSVIAILICSNFFQVLDLPLGVIGHEGSTILVILNGLRLLKGN</sequence>
<dbReference type="InterPro" id="IPR059000">
    <property type="entry name" value="ATPase_P-type_domA"/>
</dbReference>
<keyword evidence="17" id="KW-0378">Hydrolase</keyword>
<keyword evidence="6 15" id="KW-0812">Transmembrane</keyword>
<accession>A0A5C6W1C1</accession>
<dbReference type="InterPro" id="IPR027256">
    <property type="entry name" value="P-typ_ATPase_IB"/>
</dbReference>
<evidence type="ECO:0000256" key="4">
    <source>
        <dbReference type="ARBA" id="ARBA00022475"/>
    </source>
</evidence>
<dbReference type="OrthoDB" id="9813266at2"/>
<dbReference type="EC" id="3.6.3.3" evidence="17"/>
<dbReference type="InterPro" id="IPR023214">
    <property type="entry name" value="HAD_sf"/>
</dbReference>